<reference evidence="2" key="1">
    <citation type="submission" date="2020-05" db="EMBL/GenBank/DDBJ databases">
        <title>Frigoriglobus tundricola gen. nov., sp. nov., a psychrotolerant cellulolytic planctomycete of the family Gemmataceae with two divergent copies of 16S rRNA gene.</title>
        <authorList>
            <person name="Kulichevskaya I.S."/>
            <person name="Ivanova A.A."/>
            <person name="Naumoff D.G."/>
            <person name="Beletsky A.V."/>
            <person name="Rijpstra W.I.C."/>
            <person name="Sinninghe Damste J.S."/>
            <person name="Mardanov A.V."/>
            <person name="Ravin N.V."/>
            <person name="Dedysh S.N."/>
        </authorList>
    </citation>
    <scope>NUCLEOTIDE SEQUENCE [LARGE SCALE GENOMIC DNA]</scope>
    <source>
        <strain evidence="2">PL17</strain>
    </source>
</reference>
<evidence type="ECO:0000313" key="2">
    <source>
        <dbReference type="Proteomes" id="UP000503447"/>
    </source>
</evidence>
<organism evidence="1 2">
    <name type="scientific">Frigoriglobus tundricola</name>
    <dbReference type="NCBI Taxonomy" id="2774151"/>
    <lineage>
        <taxon>Bacteria</taxon>
        <taxon>Pseudomonadati</taxon>
        <taxon>Planctomycetota</taxon>
        <taxon>Planctomycetia</taxon>
        <taxon>Gemmatales</taxon>
        <taxon>Gemmataceae</taxon>
        <taxon>Frigoriglobus</taxon>
    </lineage>
</organism>
<keyword evidence="2" id="KW-1185">Reference proteome</keyword>
<dbReference type="KEGG" id="ftj:FTUN_0043"/>
<accession>A0A6M5YEW2</accession>
<evidence type="ECO:0000313" key="1">
    <source>
        <dbReference type="EMBL" id="QJW92547.1"/>
    </source>
</evidence>
<dbReference type="AlphaFoldDB" id="A0A6M5YEW2"/>
<gene>
    <name evidence="1" type="ORF">FTUN_0043</name>
</gene>
<dbReference type="EMBL" id="CP053452">
    <property type="protein sequence ID" value="QJW92547.1"/>
    <property type="molecule type" value="Genomic_DNA"/>
</dbReference>
<sequence>MANAAAGAAVCKVGTAVVTPAEVLGALHEAAPALEVLA</sequence>
<proteinExistence type="predicted"/>
<protein>
    <submittedName>
        <fullName evidence="1">Uncharacterized protein</fullName>
    </submittedName>
</protein>
<dbReference type="Proteomes" id="UP000503447">
    <property type="component" value="Chromosome"/>
</dbReference>
<name>A0A6M5YEW2_9BACT</name>